<reference evidence="1" key="1">
    <citation type="journal article" date="2015" name="Nature">
        <title>Complex archaea that bridge the gap between prokaryotes and eukaryotes.</title>
        <authorList>
            <person name="Spang A."/>
            <person name="Saw J.H."/>
            <person name="Jorgensen S.L."/>
            <person name="Zaremba-Niedzwiedzka K."/>
            <person name="Martijn J."/>
            <person name="Lind A.E."/>
            <person name="van Eijk R."/>
            <person name="Schleper C."/>
            <person name="Guy L."/>
            <person name="Ettema T.J."/>
        </authorList>
    </citation>
    <scope>NUCLEOTIDE SEQUENCE</scope>
</reference>
<dbReference type="AlphaFoldDB" id="A0A0F9D817"/>
<protein>
    <submittedName>
        <fullName evidence="1">Uncharacterized protein</fullName>
    </submittedName>
</protein>
<comment type="caution">
    <text evidence="1">The sequence shown here is derived from an EMBL/GenBank/DDBJ whole genome shotgun (WGS) entry which is preliminary data.</text>
</comment>
<dbReference type="EMBL" id="LAZR01040655">
    <property type="protein sequence ID" value="KKL13946.1"/>
    <property type="molecule type" value="Genomic_DNA"/>
</dbReference>
<organism evidence="1">
    <name type="scientific">marine sediment metagenome</name>
    <dbReference type="NCBI Taxonomy" id="412755"/>
    <lineage>
        <taxon>unclassified sequences</taxon>
        <taxon>metagenomes</taxon>
        <taxon>ecological metagenomes</taxon>
    </lineage>
</organism>
<feature type="non-terminal residue" evidence="1">
    <location>
        <position position="1"/>
    </location>
</feature>
<name>A0A0F9D817_9ZZZZ</name>
<gene>
    <name evidence="1" type="ORF">LCGC14_2520660</name>
</gene>
<accession>A0A0F9D817</accession>
<sequence length="86" mass="9615">DKKSLAKAYIQLSKKGLLPCGYARVCHEFEFGGFWAGDSGNDIYKNVDYILSLDCYSIVAESCKKGPRAIDGSNKLRTLFVEIMEK</sequence>
<proteinExistence type="predicted"/>
<evidence type="ECO:0000313" key="1">
    <source>
        <dbReference type="EMBL" id="KKL13946.1"/>
    </source>
</evidence>